<feature type="transmembrane region" description="Helical" evidence="1">
    <location>
        <begin position="12"/>
        <end position="37"/>
    </location>
</feature>
<keyword evidence="1" id="KW-0472">Membrane</keyword>
<proteinExistence type="predicted"/>
<dbReference type="AlphaFoldDB" id="A0ABD3NIK7"/>
<evidence type="ECO:0000256" key="1">
    <source>
        <dbReference type="SAM" id="Phobius"/>
    </source>
</evidence>
<evidence type="ECO:0000313" key="3">
    <source>
        <dbReference type="Proteomes" id="UP001530400"/>
    </source>
</evidence>
<dbReference type="Proteomes" id="UP001530400">
    <property type="component" value="Unassembled WGS sequence"/>
</dbReference>
<organism evidence="2 3">
    <name type="scientific">Cyclotella atomus</name>
    <dbReference type="NCBI Taxonomy" id="382360"/>
    <lineage>
        <taxon>Eukaryota</taxon>
        <taxon>Sar</taxon>
        <taxon>Stramenopiles</taxon>
        <taxon>Ochrophyta</taxon>
        <taxon>Bacillariophyta</taxon>
        <taxon>Coscinodiscophyceae</taxon>
        <taxon>Thalassiosirophycidae</taxon>
        <taxon>Stephanodiscales</taxon>
        <taxon>Stephanodiscaceae</taxon>
        <taxon>Cyclotella</taxon>
    </lineage>
</organism>
<keyword evidence="1" id="KW-1133">Transmembrane helix</keyword>
<comment type="caution">
    <text evidence="2">The sequence shown here is derived from an EMBL/GenBank/DDBJ whole genome shotgun (WGS) entry which is preliminary data.</text>
</comment>
<keyword evidence="1" id="KW-0812">Transmembrane</keyword>
<accession>A0ABD3NIK7</accession>
<evidence type="ECO:0000313" key="2">
    <source>
        <dbReference type="EMBL" id="KAL3775714.1"/>
    </source>
</evidence>
<sequence>MVSSYSIRSTRCLQRTLVFITICVSSWILMSFSVIFLECPAFLQPLMPGNAKTDASTQTRRMYIPGAGFSGFFYTLGRLHSLHRCLALVATLMEVPLQSAVEMANGSRRKWMNGEIGRYEVVKYFVDELLYEGEGRMLDLVDAAHLQLANSSNGMLRNTYGHISSSELVKELPYDSLFNETKYRAFNMKQSHKIQQHLSKINIITSTWSKNISIITQSVRSPSTILELKQMLLQTTWIPFITGPTLGKLDASGEYHNDGAFAALLYGCKSLFRKDAVHSAQYALKLPWDVDLLCNGLNIILDYDKAILFWNKGLLRE</sequence>
<keyword evidence="3" id="KW-1185">Reference proteome</keyword>
<reference evidence="2 3" key="1">
    <citation type="submission" date="2024-10" db="EMBL/GenBank/DDBJ databases">
        <title>Updated reference genomes for cyclostephanoid diatoms.</title>
        <authorList>
            <person name="Roberts W.R."/>
            <person name="Alverson A.J."/>
        </authorList>
    </citation>
    <scope>NUCLEOTIDE SEQUENCE [LARGE SCALE GENOMIC DNA]</scope>
    <source>
        <strain evidence="2 3">AJA010-31</strain>
    </source>
</reference>
<protein>
    <submittedName>
        <fullName evidence="2">Uncharacterized protein</fullName>
    </submittedName>
</protein>
<gene>
    <name evidence="2" type="ORF">ACHAWO_011914</name>
</gene>
<name>A0ABD3NIK7_9STRA</name>
<dbReference type="EMBL" id="JALLPJ020001141">
    <property type="protein sequence ID" value="KAL3775714.1"/>
    <property type="molecule type" value="Genomic_DNA"/>
</dbReference>